<feature type="region of interest" description="Disordered" evidence="1">
    <location>
        <begin position="46"/>
        <end position="99"/>
    </location>
</feature>
<reference evidence="2" key="2">
    <citation type="submission" date="2021-12" db="EMBL/GenBank/DDBJ databases">
        <title>Resequencing data analysis of finger millet.</title>
        <authorList>
            <person name="Hatakeyama M."/>
            <person name="Aluri S."/>
            <person name="Balachadran M.T."/>
            <person name="Sivarajan S.R."/>
            <person name="Poveda L."/>
            <person name="Shimizu-Inatsugi R."/>
            <person name="Schlapbach R."/>
            <person name="Sreeman S.M."/>
            <person name="Shimizu K.K."/>
        </authorList>
    </citation>
    <scope>NUCLEOTIDE SEQUENCE</scope>
</reference>
<sequence length="115" mass="12696">MEEVISGRVGGCHLVYAPYICNLMRRLRIVIEEQYEAFLEVTTSYSPYVPRGSRSATSQQTEKQESLPSTHKQEAHPETTVSESASVRAPPQPAVSEAAHASEVAVIVRHLGDFL</sequence>
<name>A0AAV5FIE4_ELECO</name>
<proteinExistence type="predicted"/>
<evidence type="ECO:0000313" key="2">
    <source>
        <dbReference type="EMBL" id="GJN34565.1"/>
    </source>
</evidence>
<gene>
    <name evidence="2" type="primary">gb23239</name>
    <name evidence="2" type="ORF">PR202_gb23239</name>
</gene>
<feature type="compositionally biased region" description="Polar residues" evidence="1">
    <location>
        <begin position="54"/>
        <end position="70"/>
    </location>
</feature>
<reference evidence="2" key="1">
    <citation type="journal article" date="2018" name="DNA Res.">
        <title>Multiple hybrid de novo genome assembly of finger millet, an orphan allotetraploid crop.</title>
        <authorList>
            <person name="Hatakeyama M."/>
            <person name="Aluri S."/>
            <person name="Balachadran M.T."/>
            <person name="Sivarajan S.R."/>
            <person name="Patrignani A."/>
            <person name="Gruter S."/>
            <person name="Poveda L."/>
            <person name="Shimizu-Inatsugi R."/>
            <person name="Baeten J."/>
            <person name="Francoijs K.J."/>
            <person name="Nataraja K.N."/>
            <person name="Reddy Y.A.N."/>
            <person name="Phadnis S."/>
            <person name="Ravikumar R.L."/>
            <person name="Schlapbach R."/>
            <person name="Sreeman S.M."/>
            <person name="Shimizu K.K."/>
        </authorList>
    </citation>
    <scope>NUCLEOTIDE SEQUENCE</scope>
</reference>
<comment type="caution">
    <text evidence="2">The sequence shown here is derived from an EMBL/GenBank/DDBJ whole genome shotgun (WGS) entry which is preliminary data.</text>
</comment>
<dbReference type="AlphaFoldDB" id="A0AAV5FIE4"/>
<accession>A0AAV5FIE4</accession>
<evidence type="ECO:0000313" key="3">
    <source>
        <dbReference type="Proteomes" id="UP001054889"/>
    </source>
</evidence>
<dbReference type="Proteomes" id="UP001054889">
    <property type="component" value="Unassembled WGS sequence"/>
</dbReference>
<organism evidence="2 3">
    <name type="scientific">Eleusine coracana subsp. coracana</name>
    <dbReference type="NCBI Taxonomy" id="191504"/>
    <lineage>
        <taxon>Eukaryota</taxon>
        <taxon>Viridiplantae</taxon>
        <taxon>Streptophyta</taxon>
        <taxon>Embryophyta</taxon>
        <taxon>Tracheophyta</taxon>
        <taxon>Spermatophyta</taxon>
        <taxon>Magnoliopsida</taxon>
        <taxon>Liliopsida</taxon>
        <taxon>Poales</taxon>
        <taxon>Poaceae</taxon>
        <taxon>PACMAD clade</taxon>
        <taxon>Chloridoideae</taxon>
        <taxon>Cynodonteae</taxon>
        <taxon>Eleusininae</taxon>
        <taxon>Eleusine</taxon>
    </lineage>
</organism>
<dbReference type="EMBL" id="BQKI01000085">
    <property type="protein sequence ID" value="GJN34565.1"/>
    <property type="molecule type" value="Genomic_DNA"/>
</dbReference>
<protein>
    <submittedName>
        <fullName evidence="2">Uncharacterized protein</fullName>
    </submittedName>
</protein>
<keyword evidence="3" id="KW-1185">Reference proteome</keyword>
<evidence type="ECO:0000256" key="1">
    <source>
        <dbReference type="SAM" id="MobiDB-lite"/>
    </source>
</evidence>